<sequence length="82" mass="8816">MSGVVQQLPALIGVVIGALERFARGERTDTEQWDALMADVIADRARFYAEARRDLGITSGQLPSSGRWDADPISVTPTGLAT</sequence>
<feature type="region of interest" description="Disordered" evidence="1">
    <location>
        <begin position="57"/>
        <end position="82"/>
    </location>
</feature>
<name>A0A6P2BN41_9ACTN</name>
<dbReference type="Proteomes" id="UP000460272">
    <property type="component" value="Unassembled WGS sequence"/>
</dbReference>
<protein>
    <submittedName>
        <fullName evidence="2">Uncharacterized protein</fullName>
    </submittedName>
</protein>
<gene>
    <name evidence="2" type="ORF">EAS64_42225</name>
</gene>
<organism evidence="2 3">
    <name type="scientific">Trebonia kvetii</name>
    <dbReference type="NCBI Taxonomy" id="2480626"/>
    <lineage>
        <taxon>Bacteria</taxon>
        <taxon>Bacillati</taxon>
        <taxon>Actinomycetota</taxon>
        <taxon>Actinomycetes</taxon>
        <taxon>Streptosporangiales</taxon>
        <taxon>Treboniaceae</taxon>
        <taxon>Trebonia</taxon>
    </lineage>
</organism>
<dbReference type="EMBL" id="RPFW01000014">
    <property type="protein sequence ID" value="TVY99059.1"/>
    <property type="molecule type" value="Genomic_DNA"/>
</dbReference>
<keyword evidence="3" id="KW-1185">Reference proteome</keyword>
<evidence type="ECO:0000313" key="2">
    <source>
        <dbReference type="EMBL" id="TVY99059.1"/>
    </source>
</evidence>
<dbReference type="OrthoDB" id="3401121at2"/>
<evidence type="ECO:0000256" key="1">
    <source>
        <dbReference type="SAM" id="MobiDB-lite"/>
    </source>
</evidence>
<proteinExistence type="predicted"/>
<dbReference type="RefSeq" id="WP_145862352.1">
    <property type="nucleotide sequence ID" value="NZ_RPFW01000014.1"/>
</dbReference>
<evidence type="ECO:0000313" key="3">
    <source>
        <dbReference type="Proteomes" id="UP000460272"/>
    </source>
</evidence>
<accession>A0A6P2BN41</accession>
<reference evidence="2 3" key="1">
    <citation type="submission" date="2018-11" db="EMBL/GenBank/DDBJ databases">
        <title>Trebonia kvetii gen.nov., sp.nov., a novel acidophilic actinobacterium, and proposal of the new actinobacterial family Treboniaceae fam. nov.</title>
        <authorList>
            <person name="Rapoport D."/>
            <person name="Sagova-Mareckova M."/>
            <person name="Sedlacek I."/>
            <person name="Provaznik J."/>
            <person name="Kralova S."/>
            <person name="Pavlinic D."/>
            <person name="Benes V."/>
            <person name="Kopecky J."/>
        </authorList>
    </citation>
    <scope>NUCLEOTIDE SEQUENCE [LARGE SCALE GENOMIC DNA]</scope>
    <source>
        <strain evidence="2 3">15Tr583</strain>
    </source>
</reference>
<comment type="caution">
    <text evidence="2">The sequence shown here is derived from an EMBL/GenBank/DDBJ whole genome shotgun (WGS) entry which is preliminary data.</text>
</comment>
<dbReference type="AlphaFoldDB" id="A0A6P2BN41"/>